<gene>
    <name evidence="3" type="ORF">ACHAWO_010981</name>
</gene>
<name>A0ABD3Q994_9STRA</name>
<feature type="compositionally biased region" description="Low complexity" evidence="2">
    <location>
        <begin position="370"/>
        <end position="382"/>
    </location>
</feature>
<keyword evidence="1" id="KW-0175">Coiled coil</keyword>
<feature type="region of interest" description="Disordered" evidence="2">
    <location>
        <begin position="259"/>
        <end position="391"/>
    </location>
</feature>
<feature type="coiled-coil region" evidence="1">
    <location>
        <begin position="184"/>
        <end position="243"/>
    </location>
</feature>
<evidence type="ECO:0000313" key="3">
    <source>
        <dbReference type="EMBL" id="KAL3796910.1"/>
    </source>
</evidence>
<feature type="region of interest" description="Disordered" evidence="2">
    <location>
        <begin position="1"/>
        <end position="31"/>
    </location>
</feature>
<feature type="region of interest" description="Disordered" evidence="2">
    <location>
        <begin position="46"/>
        <end position="67"/>
    </location>
</feature>
<feature type="region of interest" description="Disordered" evidence="2">
    <location>
        <begin position="118"/>
        <end position="172"/>
    </location>
</feature>
<reference evidence="3 4" key="1">
    <citation type="submission" date="2024-10" db="EMBL/GenBank/DDBJ databases">
        <title>Updated reference genomes for cyclostephanoid diatoms.</title>
        <authorList>
            <person name="Roberts W.R."/>
            <person name="Alverson A.J."/>
        </authorList>
    </citation>
    <scope>NUCLEOTIDE SEQUENCE [LARGE SCALE GENOMIC DNA]</scope>
    <source>
        <strain evidence="3 4">AJA010-31</strain>
    </source>
</reference>
<accession>A0ABD3Q994</accession>
<feature type="compositionally biased region" description="Polar residues" evidence="2">
    <location>
        <begin position="300"/>
        <end position="317"/>
    </location>
</feature>
<organism evidence="3 4">
    <name type="scientific">Cyclotella atomus</name>
    <dbReference type="NCBI Taxonomy" id="382360"/>
    <lineage>
        <taxon>Eukaryota</taxon>
        <taxon>Sar</taxon>
        <taxon>Stramenopiles</taxon>
        <taxon>Ochrophyta</taxon>
        <taxon>Bacillariophyta</taxon>
        <taxon>Coscinodiscophyceae</taxon>
        <taxon>Thalassiosirophycidae</taxon>
        <taxon>Stephanodiscales</taxon>
        <taxon>Stephanodiscaceae</taxon>
        <taxon>Cyclotella</taxon>
    </lineage>
</organism>
<evidence type="ECO:0000256" key="2">
    <source>
        <dbReference type="SAM" id="MobiDB-lite"/>
    </source>
</evidence>
<proteinExistence type="predicted"/>
<feature type="compositionally biased region" description="Low complexity" evidence="2">
    <location>
        <begin position="8"/>
        <end position="17"/>
    </location>
</feature>
<feature type="compositionally biased region" description="Polar residues" evidence="2">
    <location>
        <begin position="259"/>
        <end position="270"/>
    </location>
</feature>
<feature type="compositionally biased region" description="Polar residues" evidence="2">
    <location>
        <begin position="280"/>
        <end position="291"/>
    </location>
</feature>
<comment type="caution">
    <text evidence="3">The sequence shown here is derived from an EMBL/GenBank/DDBJ whole genome shotgun (WGS) entry which is preliminary data.</text>
</comment>
<evidence type="ECO:0000313" key="4">
    <source>
        <dbReference type="Proteomes" id="UP001530400"/>
    </source>
</evidence>
<dbReference type="EMBL" id="JALLPJ020000270">
    <property type="protein sequence ID" value="KAL3796910.1"/>
    <property type="molecule type" value="Genomic_DNA"/>
</dbReference>
<dbReference type="Proteomes" id="UP001530400">
    <property type="component" value="Unassembled WGS sequence"/>
</dbReference>
<evidence type="ECO:0000256" key="1">
    <source>
        <dbReference type="SAM" id="Coils"/>
    </source>
</evidence>
<dbReference type="AlphaFoldDB" id="A0ABD3Q994"/>
<protein>
    <submittedName>
        <fullName evidence="3">Uncharacterized protein</fullName>
    </submittedName>
</protein>
<sequence length="423" mass="47424">MPSRRRSSSTQDSSDNSITRPTDGAGHGLRHTRAIVSSAYVIRDVPQSMRQSDISTDASDISNTRDRRAMLSNYRSKSLGATRMVASERLKQKRRNSGFERGGGDLINEIDIAESYNRDEKEKECRTKTSASQQWKQGKRNSGSKEGQGDAPANITESNIAHPDGTKEENIGLNQSTKEILSDYIQLKLELAELQSKLQFTEADAKIKIEALQAQNEVLGRNNASLIERNKELQEENERLNQGRWFGRNRRISLPERVNSVSTNQSNSCMLGSHSEHQEITVSRQVASKHQSSPKEVKLNQASSHSETSKSPASASEKTTHKRDAAPKTTSIANDHELYKQITLYRKQQSMERSPTPELKITQSKQRNQSHTSTSDTSCESSSVHKQTRYRLSRSPIGDHLCFSIQPESVTSDYCEFSVIEPV</sequence>
<keyword evidence="4" id="KW-1185">Reference proteome</keyword>
<feature type="compositionally biased region" description="Polar residues" evidence="2">
    <location>
        <begin position="128"/>
        <end position="145"/>
    </location>
</feature>
<feature type="compositionally biased region" description="Polar residues" evidence="2">
    <location>
        <begin position="48"/>
        <end position="62"/>
    </location>
</feature>
<feature type="compositionally biased region" description="Basic and acidic residues" evidence="2">
    <location>
        <begin position="118"/>
        <end position="127"/>
    </location>
</feature>